<evidence type="ECO:0000256" key="1">
    <source>
        <dbReference type="ARBA" id="ARBA00002663"/>
    </source>
</evidence>
<comment type="caution">
    <text evidence="10">The sequence shown here is derived from an EMBL/GenBank/DDBJ whole genome shotgun (WGS) entry which is preliminary data.</text>
</comment>
<dbReference type="InterPro" id="IPR000100">
    <property type="entry name" value="RNase_P"/>
</dbReference>
<sequence>MATIERLRKRPDFLAAAEGRRFHTDRLTAQGRLRDPSGGPGLRLGFTITKRVGQAPERNRIRRRLRAAVTLVAADIPDALASLPADIVLIARRPALDAAFEILADDLRRALSVVTRPAAPRPSGSARGDRTAGRSGGRRSKTTPPPTTLSPPREAGAASGQPAPSGEADMASSHGRDRDSRITGARGSDRAGAAPDATPNACGGVPDGQ</sequence>
<proteinExistence type="inferred from homology"/>
<dbReference type="EMBL" id="JAUFPT010000049">
    <property type="protein sequence ID" value="MDN3571848.1"/>
    <property type="molecule type" value="Genomic_DNA"/>
</dbReference>
<dbReference type="GO" id="GO:0004526">
    <property type="term" value="F:ribonuclease P activity"/>
    <property type="evidence" value="ECO:0007669"/>
    <property type="project" value="UniProtKB-EC"/>
</dbReference>
<dbReference type="NCBIfam" id="TIGR00188">
    <property type="entry name" value="rnpA"/>
    <property type="match status" value="1"/>
</dbReference>
<dbReference type="PANTHER" id="PTHR33992">
    <property type="entry name" value="RIBONUCLEASE P PROTEIN COMPONENT"/>
    <property type="match status" value="1"/>
</dbReference>
<keyword evidence="6 7" id="KW-0694">RNA-binding</keyword>
<comment type="subunit">
    <text evidence="7">Consists of a catalytic RNA component (M1 or rnpB) and a protein subunit.</text>
</comment>
<name>A0ABT8APT5_9HYPH</name>
<protein>
    <recommendedName>
        <fullName evidence="7 8">Ribonuclease P protein component</fullName>
        <shortName evidence="7">RNase P protein</shortName>
        <shortName evidence="7">RNaseP protein</shortName>
        <ecNumber evidence="7 8">3.1.26.5</ecNumber>
    </recommendedName>
    <alternativeName>
        <fullName evidence="7">Protein C5</fullName>
    </alternativeName>
</protein>
<evidence type="ECO:0000313" key="10">
    <source>
        <dbReference type="EMBL" id="MDN3571848.1"/>
    </source>
</evidence>
<dbReference type="PROSITE" id="PS00648">
    <property type="entry name" value="RIBONUCLEASE_P"/>
    <property type="match status" value="1"/>
</dbReference>
<dbReference type="Proteomes" id="UP001244297">
    <property type="component" value="Unassembled WGS sequence"/>
</dbReference>
<accession>A0ABT8APT5</accession>
<feature type="region of interest" description="Disordered" evidence="9">
    <location>
        <begin position="115"/>
        <end position="209"/>
    </location>
</feature>
<keyword evidence="11" id="KW-1185">Reference proteome</keyword>
<evidence type="ECO:0000256" key="5">
    <source>
        <dbReference type="ARBA" id="ARBA00022801"/>
    </source>
</evidence>
<dbReference type="RefSeq" id="WP_238292868.1">
    <property type="nucleotide sequence ID" value="NZ_BPQS01000060.1"/>
</dbReference>
<evidence type="ECO:0000256" key="6">
    <source>
        <dbReference type="ARBA" id="ARBA00022884"/>
    </source>
</evidence>
<evidence type="ECO:0000256" key="2">
    <source>
        <dbReference type="ARBA" id="ARBA00022694"/>
    </source>
</evidence>
<gene>
    <name evidence="7 10" type="primary">rnpA</name>
    <name evidence="10" type="ORF">QWZ18_14580</name>
</gene>
<comment type="catalytic activity">
    <reaction evidence="7">
        <text>Endonucleolytic cleavage of RNA, removing 5'-extranucleotides from tRNA precursor.</text>
        <dbReference type="EC" id="3.1.26.5"/>
    </reaction>
</comment>
<keyword evidence="5 7" id="KW-0378">Hydrolase</keyword>
<dbReference type="SUPFAM" id="SSF54211">
    <property type="entry name" value="Ribosomal protein S5 domain 2-like"/>
    <property type="match status" value="1"/>
</dbReference>
<evidence type="ECO:0000313" key="11">
    <source>
        <dbReference type="Proteomes" id="UP001244297"/>
    </source>
</evidence>
<keyword evidence="4 7" id="KW-0255">Endonuclease</keyword>
<evidence type="ECO:0000256" key="7">
    <source>
        <dbReference type="HAMAP-Rule" id="MF_00227"/>
    </source>
</evidence>
<evidence type="ECO:0000256" key="4">
    <source>
        <dbReference type="ARBA" id="ARBA00022759"/>
    </source>
</evidence>
<organism evidence="10 11">
    <name type="scientific">Methylobacterium longum</name>
    <dbReference type="NCBI Taxonomy" id="767694"/>
    <lineage>
        <taxon>Bacteria</taxon>
        <taxon>Pseudomonadati</taxon>
        <taxon>Pseudomonadota</taxon>
        <taxon>Alphaproteobacteria</taxon>
        <taxon>Hyphomicrobiales</taxon>
        <taxon>Methylobacteriaceae</taxon>
        <taxon>Methylobacterium</taxon>
    </lineage>
</organism>
<keyword evidence="3 7" id="KW-0540">Nuclease</keyword>
<keyword evidence="2 7" id="KW-0819">tRNA processing</keyword>
<dbReference type="HAMAP" id="MF_00227">
    <property type="entry name" value="RNase_P"/>
    <property type="match status" value="1"/>
</dbReference>
<dbReference type="PANTHER" id="PTHR33992:SF1">
    <property type="entry name" value="RIBONUCLEASE P PROTEIN COMPONENT"/>
    <property type="match status" value="1"/>
</dbReference>
<dbReference type="InterPro" id="IPR020568">
    <property type="entry name" value="Ribosomal_Su5_D2-typ_SF"/>
</dbReference>
<evidence type="ECO:0000256" key="3">
    <source>
        <dbReference type="ARBA" id="ARBA00022722"/>
    </source>
</evidence>
<comment type="similarity">
    <text evidence="7">Belongs to the RnpA family.</text>
</comment>
<dbReference type="Gene3D" id="3.30.230.10">
    <property type="match status" value="1"/>
</dbReference>
<feature type="compositionally biased region" description="Low complexity" evidence="9">
    <location>
        <begin position="150"/>
        <end position="168"/>
    </location>
</feature>
<dbReference type="Pfam" id="PF00825">
    <property type="entry name" value="Ribonuclease_P"/>
    <property type="match status" value="1"/>
</dbReference>
<evidence type="ECO:0000256" key="8">
    <source>
        <dbReference type="NCBIfam" id="TIGR00188"/>
    </source>
</evidence>
<reference evidence="11" key="1">
    <citation type="journal article" date="2019" name="Int. J. Syst. Evol. Microbiol.">
        <title>The Global Catalogue of Microorganisms (GCM) 10K type strain sequencing project: providing services to taxonomists for standard genome sequencing and annotation.</title>
        <authorList>
            <consortium name="The Broad Institute Genomics Platform"/>
            <consortium name="The Broad Institute Genome Sequencing Center for Infectious Disease"/>
            <person name="Wu L."/>
            <person name="Ma J."/>
        </authorList>
    </citation>
    <scope>NUCLEOTIDE SEQUENCE [LARGE SCALE GENOMIC DNA]</scope>
    <source>
        <strain evidence="11">CECT 7806</strain>
    </source>
</reference>
<comment type="function">
    <text evidence="1 7">RNaseP catalyzes the removal of the 5'-leader sequence from pre-tRNA to produce the mature 5'-terminus. It can also cleave other RNA substrates such as 4.5S RNA. The protein component plays an auxiliary but essential role in vivo by binding to the 5'-leader sequence and broadening the substrate specificity of the ribozyme.</text>
</comment>
<evidence type="ECO:0000256" key="9">
    <source>
        <dbReference type="SAM" id="MobiDB-lite"/>
    </source>
</evidence>
<dbReference type="InterPro" id="IPR020539">
    <property type="entry name" value="RNase_P_CS"/>
</dbReference>
<dbReference type="InterPro" id="IPR014721">
    <property type="entry name" value="Ribsml_uS5_D2-typ_fold_subgr"/>
</dbReference>
<dbReference type="EC" id="3.1.26.5" evidence="7 8"/>